<evidence type="ECO:0000256" key="6">
    <source>
        <dbReference type="ARBA" id="ARBA00022946"/>
    </source>
</evidence>
<dbReference type="GO" id="GO:0005739">
    <property type="term" value="C:mitochondrion"/>
    <property type="evidence" value="ECO:0007669"/>
    <property type="project" value="UniProtKB-SubCell"/>
</dbReference>
<evidence type="ECO:0000313" key="18">
    <source>
        <dbReference type="EMBL" id="KAJ3664637.1"/>
    </source>
</evidence>
<comment type="subcellular location">
    <subcellularLocation>
        <location evidence="2">Mitochondrion</location>
    </subcellularLocation>
</comment>
<dbReference type="Gene3D" id="3.50.50.60">
    <property type="entry name" value="FAD/NAD(P)-binding domain"/>
    <property type="match status" value="2"/>
</dbReference>
<evidence type="ECO:0000256" key="14">
    <source>
        <dbReference type="ARBA" id="ARBA00066447"/>
    </source>
</evidence>
<evidence type="ECO:0000256" key="10">
    <source>
        <dbReference type="ARBA" id="ARBA00052810"/>
    </source>
</evidence>
<dbReference type="EC" id="1.8.5.8" evidence="14"/>
<evidence type="ECO:0000256" key="3">
    <source>
        <dbReference type="ARBA" id="ARBA00022630"/>
    </source>
</evidence>
<evidence type="ECO:0000256" key="12">
    <source>
        <dbReference type="ARBA" id="ARBA00059167"/>
    </source>
</evidence>
<evidence type="ECO:0000256" key="2">
    <source>
        <dbReference type="ARBA" id="ARBA00004173"/>
    </source>
</evidence>
<dbReference type="PANTHER" id="PTHR10632">
    <property type="entry name" value="SULFIDE:QUINONE OXIDOREDUCTASE"/>
    <property type="match status" value="1"/>
</dbReference>
<dbReference type="PANTHER" id="PTHR10632:SF2">
    <property type="entry name" value="SULFIDE:QUINONE OXIDOREDUCTASE, MITOCHONDRIAL"/>
    <property type="match status" value="1"/>
</dbReference>
<dbReference type="GO" id="GO:0048038">
    <property type="term" value="F:quinone binding"/>
    <property type="evidence" value="ECO:0007669"/>
    <property type="project" value="UniProtKB-KW"/>
</dbReference>
<dbReference type="AlphaFoldDB" id="A0AA38IW53"/>
<keyword evidence="19" id="KW-1185">Reference proteome</keyword>
<evidence type="ECO:0000256" key="13">
    <source>
        <dbReference type="ARBA" id="ARBA00060891"/>
    </source>
</evidence>
<evidence type="ECO:0000256" key="4">
    <source>
        <dbReference type="ARBA" id="ARBA00022719"/>
    </source>
</evidence>
<dbReference type="SUPFAM" id="SSF51905">
    <property type="entry name" value="FAD/NAD(P)-binding domain"/>
    <property type="match status" value="2"/>
</dbReference>
<dbReference type="InterPro" id="IPR036188">
    <property type="entry name" value="FAD/NAD-bd_sf"/>
</dbReference>
<comment type="caution">
    <text evidence="18">The sequence shown here is derived from an EMBL/GenBank/DDBJ whole genome shotgun (WGS) entry which is preliminary data.</text>
</comment>
<evidence type="ECO:0000256" key="16">
    <source>
        <dbReference type="ARBA" id="ARBA00082958"/>
    </source>
</evidence>
<keyword evidence="4" id="KW-0874">Quinone</keyword>
<dbReference type="Pfam" id="PF07992">
    <property type="entry name" value="Pyr_redox_2"/>
    <property type="match status" value="1"/>
</dbReference>
<reference evidence="18" key="1">
    <citation type="journal article" date="2023" name="G3 (Bethesda)">
        <title>Whole genome assemblies of Zophobas morio and Tenebrio molitor.</title>
        <authorList>
            <person name="Kaur S."/>
            <person name="Stinson S.A."/>
            <person name="diCenzo G.C."/>
        </authorList>
    </citation>
    <scope>NUCLEOTIDE SEQUENCE</scope>
    <source>
        <strain evidence="18">QUZm001</strain>
    </source>
</reference>
<protein>
    <recommendedName>
        <fullName evidence="15">Sulfide:quinone oxidoreductase, mitochondrial</fullName>
        <ecNumber evidence="14">1.8.5.8</ecNumber>
    </recommendedName>
    <alternativeName>
        <fullName evidence="16">Sulfide quinone oxidoreductase</fullName>
    </alternativeName>
</protein>
<proteinExistence type="inferred from homology"/>
<comment type="catalytic activity">
    <reaction evidence="9">
        <text>ubiquinone-10 + hydrogen sulfide + sulfite + 2 H(+) = ubiquinol-10 + thiosulfate</text>
        <dbReference type="Rhea" id="RHEA:38359"/>
        <dbReference type="ChEBI" id="CHEBI:15378"/>
        <dbReference type="ChEBI" id="CHEBI:17359"/>
        <dbReference type="ChEBI" id="CHEBI:29919"/>
        <dbReference type="ChEBI" id="CHEBI:33542"/>
        <dbReference type="ChEBI" id="CHEBI:46245"/>
        <dbReference type="ChEBI" id="CHEBI:64183"/>
    </reaction>
    <physiologicalReaction direction="left-to-right" evidence="9">
        <dbReference type="Rhea" id="RHEA:38360"/>
    </physiologicalReaction>
</comment>
<comment type="catalytic activity">
    <reaction evidence="11">
        <text>a quinone + hydrogen sulfide + glutathione + H(+) = S-sulfanylglutathione + a quinol</text>
        <dbReference type="Rhea" id="RHEA:55156"/>
        <dbReference type="ChEBI" id="CHEBI:15378"/>
        <dbReference type="ChEBI" id="CHEBI:24646"/>
        <dbReference type="ChEBI" id="CHEBI:29919"/>
        <dbReference type="ChEBI" id="CHEBI:57925"/>
        <dbReference type="ChEBI" id="CHEBI:58905"/>
        <dbReference type="ChEBI" id="CHEBI:132124"/>
        <dbReference type="EC" id="1.8.5.8"/>
    </reaction>
    <physiologicalReaction direction="left-to-right" evidence="11">
        <dbReference type="Rhea" id="RHEA:55157"/>
    </physiologicalReaction>
</comment>
<keyword evidence="6" id="KW-0809">Transit peptide</keyword>
<dbReference type="GO" id="GO:0070221">
    <property type="term" value="P:sulfide oxidation, using sulfide:quinone oxidoreductase"/>
    <property type="evidence" value="ECO:0007669"/>
    <property type="project" value="TreeGrafter"/>
</dbReference>
<dbReference type="FunFam" id="3.50.50.60:FF:000034">
    <property type="entry name" value="sulfide:quinone oxidoreductase, mitochondrial"/>
    <property type="match status" value="1"/>
</dbReference>
<sequence length="434" mass="47801">MNVTFSLLAKNVTKTAFRNSSYSCKVLVVGGGTGGCATAAKLSRILKKNELIIIEPSDKHYYQPLFTLVGGGISTLSEAGKSMRDVLPANAVWLKDSAAEFNPGENSVTTQRGHSIKYEYLLIATGLQTDYDKIPGLEAGLSGDTGVCSNYSAKYVELTYKALKNFESGNAIFTYPNTPVKCPGAPQKICYITDHYLRKVGKRDKAAVIYNTSLPVIFGVKKYADALWEICAERQIQVNLRTNLVEVRPDSREAVFQNLDNPDKMTTLKYSMLHVTPPMSTPAALQNCSELTNEAGFVDVNKLTLQSVRFANVFAIGDCSSTPNSKTAAAAAAQCQVVFKNMESVMKNTPATANYDGYASCPLVTGYDRCILAEFDYNLTPLETFPFNQGKELKSMYLMKKMLMPPLYWTLMLNGFWNGPAAVRNLLHLKFSQK</sequence>
<evidence type="ECO:0000313" key="19">
    <source>
        <dbReference type="Proteomes" id="UP001168821"/>
    </source>
</evidence>
<dbReference type="InterPro" id="IPR023753">
    <property type="entry name" value="FAD/NAD-binding_dom"/>
</dbReference>
<evidence type="ECO:0000256" key="11">
    <source>
        <dbReference type="ARBA" id="ARBA00052986"/>
    </source>
</evidence>
<evidence type="ECO:0000259" key="17">
    <source>
        <dbReference type="Pfam" id="PF07992"/>
    </source>
</evidence>
<dbReference type="InterPro" id="IPR015904">
    <property type="entry name" value="Sulphide_quinone_reductase"/>
</dbReference>
<dbReference type="EMBL" id="JALNTZ010000001">
    <property type="protein sequence ID" value="KAJ3664637.1"/>
    <property type="molecule type" value="Genomic_DNA"/>
</dbReference>
<dbReference type="GO" id="GO:0071949">
    <property type="term" value="F:FAD binding"/>
    <property type="evidence" value="ECO:0007669"/>
    <property type="project" value="TreeGrafter"/>
</dbReference>
<evidence type="ECO:0000256" key="5">
    <source>
        <dbReference type="ARBA" id="ARBA00022827"/>
    </source>
</evidence>
<keyword evidence="8" id="KW-0496">Mitochondrion</keyword>
<name>A0AA38IW53_9CUCU</name>
<comment type="function">
    <text evidence="12">Catalyzes the oxidation of hydrogen sulfide with the help of a quinone, such as ubiquinone-10, giving rise to thiosulfate and ultimately to sulfane (molecular sulfur) atoms. Requires an additional electron acceptor; can use sulfite, sulfide or cyanide (in vitro). It is believed the in vivo electron acceptor is glutathione.</text>
</comment>
<gene>
    <name evidence="18" type="ORF">Zmor_000190</name>
</gene>
<evidence type="ECO:0000256" key="1">
    <source>
        <dbReference type="ARBA" id="ARBA00001974"/>
    </source>
</evidence>
<keyword evidence="5" id="KW-0274">FAD</keyword>
<dbReference type="GO" id="GO:0106436">
    <property type="term" value="F:glutathione-dependent sulfide quinone oxidoreductase activity"/>
    <property type="evidence" value="ECO:0007669"/>
    <property type="project" value="UniProtKB-EC"/>
</dbReference>
<dbReference type="GO" id="GO:0070224">
    <property type="term" value="F:sulfide:quinone oxidoreductase activity"/>
    <property type="evidence" value="ECO:0007669"/>
    <property type="project" value="TreeGrafter"/>
</dbReference>
<keyword evidence="7" id="KW-0560">Oxidoreductase</keyword>
<accession>A0AA38IW53</accession>
<organism evidence="18 19">
    <name type="scientific">Zophobas morio</name>
    <dbReference type="NCBI Taxonomy" id="2755281"/>
    <lineage>
        <taxon>Eukaryota</taxon>
        <taxon>Metazoa</taxon>
        <taxon>Ecdysozoa</taxon>
        <taxon>Arthropoda</taxon>
        <taxon>Hexapoda</taxon>
        <taxon>Insecta</taxon>
        <taxon>Pterygota</taxon>
        <taxon>Neoptera</taxon>
        <taxon>Endopterygota</taxon>
        <taxon>Coleoptera</taxon>
        <taxon>Polyphaga</taxon>
        <taxon>Cucujiformia</taxon>
        <taxon>Tenebrionidae</taxon>
        <taxon>Zophobas</taxon>
    </lineage>
</organism>
<evidence type="ECO:0000256" key="9">
    <source>
        <dbReference type="ARBA" id="ARBA00051038"/>
    </source>
</evidence>
<evidence type="ECO:0000256" key="8">
    <source>
        <dbReference type="ARBA" id="ARBA00023128"/>
    </source>
</evidence>
<comment type="cofactor">
    <cofactor evidence="1">
        <name>FAD</name>
        <dbReference type="ChEBI" id="CHEBI:57692"/>
    </cofactor>
</comment>
<comment type="similarity">
    <text evidence="13">Belongs to the SQRD family.</text>
</comment>
<evidence type="ECO:0000256" key="15">
    <source>
        <dbReference type="ARBA" id="ARBA00070160"/>
    </source>
</evidence>
<dbReference type="PRINTS" id="PR00368">
    <property type="entry name" value="FADPNR"/>
</dbReference>
<feature type="domain" description="FAD/NAD(P)-binding" evidence="17">
    <location>
        <begin position="25"/>
        <end position="139"/>
    </location>
</feature>
<comment type="catalytic activity">
    <reaction evidence="10">
        <text>ubiquinone-10 + hydrogen sulfide + glutathione + H(+) = S-sulfanylglutathione + ubiquinol-10</text>
        <dbReference type="Rhea" id="RHEA:62608"/>
        <dbReference type="ChEBI" id="CHEBI:15378"/>
        <dbReference type="ChEBI" id="CHEBI:29919"/>
        <dbReference type="ChEBI" id="CHEBI:46245"/>
        <dbReference type="ChEBI" id="CHEBI:57925"/>
        <dbReference type="ChEBI" id="CHEBI:58905"/>
        <dbReference type="ChEBI" id="CHEBI:64183"/>
    </reaction>
    <physiologicalReaction direction="left-to-right" evidence="10">
        <dbReference type="Rhea" id="RHEA:62609"/>
    </physiologicalReaction>
</comment>
<dbReference type="Proteomes" id="UP001168821">
    <property type="component" value="Unassembled WGS sequence"/>
</dbReference>
<evidence type="ECO:0000256" key="7">
    <source>
        <dbReference type="ARBA" id="ARBA00023002"/>
    </source>
</evidence>
<keyword evidence="3" id="KW-0285">Flavoprotein</keyword>